<proteinExistence type="predicted"/>
<dbReference type="AlphaFoldDB" id="A0A6J4NHN1"/>
<sequence>MAKDNASLKRKVIEAGSWKVARRVAKSIPYVGTAVSIGLVGYDIKKKGVVKGVLNSGLDAIPFVGLGKNVIEFFTGDLLPDKTVNGGKNEK</sequence>
<organism evidence="1">
    <name type="scientific">uncultured Pyrinomonadaceae bacterium</name>
    <dbReference type="NCBI Taxonomy" id="2283094"/>
    <lineage>
        <taxon>Bacteria</taxon>
        <taxon>Pseudomonadati</taxon>
        <taxon>Acidobacteriota</taxon>
        <taxon>Blastocatellia</taxon>
        <taxon>Blastocatellales</taxon>
        <taxon>Pyrinomonadaceae</taxon>
        <taxon>environmental samples</taxon>
    </lineage>
</organism>
<dbReference type="EMBL" id="CADCUR010000065">
    <property type="protein sequence ID" value="CAA9388431.1"/>
    <property type="molecule type" value="Genomic_DNA"/>
</dbReference>
<evidence type="ECO:0000313" key="1">
    <source>
        <dbReference type="EMBL" id="CAA9388431.1"/>
    </source>
</evidence>
<name>A0A6J4NHN1_9BACT</name>
<reference evidence="1" key="1">
    <citation type="submission" date="2020-02" db="EMBL/GenBank/DDBJ databases">
        <authorList>
            <person name="Meier V. D."/>
        </authorList>
    </citation>
    <scope>NUCLEOTIDE SEQUENCE</scope>
    <source>
        <strain evidence="1">AVDCRST_MAG74</strain>
    </source>
</reference>
<accession>A0A6J4NHN1</accession>
<protein>
    <submittedName>
        <fullName evidence="1">Uncharacterized protein</fullName>
    </submittedName>
</protein>
<gene>
    <name evidence="1" type="ORF">AVDCRST_MAG74-937</name>
</gene>